<sequence length="130" mass="14415">MQDQEKPPSFPNVPKSSLFSRLEAFLPVMAEENKKLNDAVAGGEAYKHSIEVEEDEEEQSDGHGDGAMIGESDKKTDSKAPVIEMNFALGMMDENGSDGSSTQKNEDKSSFCMWLERPSSKPRPFIQELN</sequence>
<name>A0ABN8CNI6_9STRA</name>
<dbReference type="Proteomes" id="UP001158986">
    <property type="component" value="Unassembled WGS sequence"/>
</dbReference>
<accession>A0ABN8CNI6</accession>
<dbReference type="InterPro" id="IPR027921">
    <property type="entry name" value="NOPCHAP1"/>
</dbReference>
<evidence type="ECO:0000256" key="1">
    <source>
        <dbReference type="SAM" id="MobiDB-lite"/>
    </source>
</evidence>
<dbReference type="Pfam" id="PF15370">
    <property type="entry name" value="NOPCHAP1"/>
    <property type="match status" value="1"/>
</dbReference>
<gene>
    <name evidence="2" type="ORF">PBS001_LOCUS906</name>
</gene>
<dbReference type="EMBL" id="CAKLCB010000056">
    <property type="protein sequence ID" value="CAH0514139.1"/>
    <property type="molecule type" value="Genomic_DNA"/>
</dbReference>
<protein>
    <submittedName>
        <fullName evidence="2">Uncharacterized protein</fullName>
    </submittedName>
</protein>
<keyword evidence="3" id="KW-1185">Reference proteome</keyword>
<dbReference type="PANTHER" id="PTHR38489">
    <property type="entry name" value="HISTONE CHAPERONE DOMAIN-CONTAINING PROTEIN"/>
    <property type="match status" value="1"/>
</dbReference>
<feature type="region of interest" description="Disordered" evidence="1">
    <location>
        <begin position="47"/>
        <end position="130"/>
    </location>
</feature>
<comment type="caution">
    <text evidence="2">The sequence shown here is derived from an EMBL/GenBank/DDBJ whole genome shotgun (WGS) entry which is preliminary data.</text>
</comment>
<reference evidence="2 3" key="1">
    <citation type="submission" date="2021-11" db="EMBL/GenBank/DDBJ databases">
        <authorList>
            <person name="Islam A."/>
            <person name="Islam S."/>
            <person name="Flora M.S."/>
            <person name="Rahman M."/>
            <person name="Ziaur R.M."/>
            <person name="Epstein J.H."/>
            <person name="Hassan M."/>
            <person name="Klassen M."/>
            <person name="Woodard K."/>
            <person name="Webb A."/>
            <person name="Webby R.J."/>
            <person name="El Zowalaty M.E."/>
        </authorList>
    </citation>
    <scope>NUCLEOTIDE SEQUENCE [LARGE SCALE GENOMIC DNA]</scope>
    <source>
        <strain evidence="2">Pbs1</strain>
    </source>
</reference>
<evidence type="ECO:0000313" key="3">
    <source>
        <dbReference type="Proteomes" id="UP001158986"/>
    </source>
</evidence>
<organism evidence="2 3">
    <name type="scientific">Peronospora belbahrii</name>
    <dbReference type="NCBI Taxonomy" id="622444"/>
    <lineage>
        <taxon>Eukaryota</taxon>
        <taxon>Sar</taxon>
        <taxon>Stramenopiles</taxon>
        <taxon>Oomycota</taxon>
        <taxon>Peronosporomycetes</taxon>
        <taxon>Peronosporales</taxon>
        <taxon>Peronosporaceae</taxon>
        <taxon>Peronospora</taxon>
    </lineage>
</organism>
<evidence type="ECO:0000313" key="2">
    <source>
        <dbReference type="EMBL" id="CAH0514139.1"/>
    </source>
</evidence>
<dbReference type="PANTHER" id="PTHR38489:SF1">
    <property type="entry name" value="HISTONE CHAPERONE DOMAIN-CONTAINING PROTEIN"/>
    <property type="match status" value="1"/>
</dbReference>
<proteinExistence type="predicted"/>